<proteinExistence type="predicted"/>
<feature type="repeat" description="TPR" evidence="1">
    <location>
        <begin position="156"/>
        <end position="189"/>
    </location>
</feature>
<evidence type="ECO:0000256" key="2">
    <source>
        <dbReference type="SAM" id="SignalP"/>
    </source>
</evidence>
<sequence length="417" mass="44190">MKFVSKIALGAALALSTVGASTLPASAANAQEQAEAYQAKPSRKAAKPLSAANEALQANDFATAQAELAKADAAAESADDRFITNQLRLNLAIATDDDALLNEAINNLLNSGSQALTPEKQAQFISALGSKALENGDDAAALQHFQRLAELQPNNPSVIYNVGVLQLQNGQAQQSYDSFGRAIEVAEANGETAEEAWYRQRLAAALQNEYDLLEPGFALIQAYPTPQNWRDVLLSYRDTTELSDDQNLDVFRLLHDVDALQGEGDYFEYASTAERRRLLGEAKAAYDAGISAGALDAGKPYVSELKGLIDQNYATDQQELDSLAAEAASEPNGKLAANTATAYLGYGDNQKAADLYRTALEKGGVDAADVNTRLGIALTRAGDTAGARAAFEAAKSGQNGTLADFWLAYLDAQSPAG</sequence>
<keyword evidence="2" id="KW-0732">Signal</keyword>
<dbReference type="SUPFAM" id="SSF48452">
    <property type="entry name" value="TPR-like"/>
    <property type="match status" value="1"/>
</dbReference>
<feature type="signal peptide" evidence="2">
    <location>
        <begin position="1"/>
        <end position="27"/>
    </location>
</feature>
<dbReference type="OrthoDB" id="7325958at2"/>
<dbReference type="EMBL" id="AMRV01000001">
    <property type="protein sequence ID" value="EMD84358.1"/>
    <property type="molecule type" value="Genomic_DNA"/>
</dbReference>
<comment type="caution">
    <text evidence="3">The sequence shown here is derived from an EMBL/GenBank/DDBJ whole genome shotgun (WGS) entry which is preliminary data.</text>
</comment>
<gene>
    <name evidence="3" type="ORF">C725_0288</name>
</gene>
<accession>M2U8R0</accession>
<feature type="repeat" description="TPR" evidence="1">
    <location>
        <begin position="122"/>
        <end position="155"/>
    </location>
</feature>
<keyword evidence="4" id="KW-1185">Reference proteome</keyword>
<dbReference type="PROSITE" id="PS50005">
    <property type="entry name" value="TPR"/>
    <property type="match status" value="2"/>
</dbReference>
<evidence type="ECO:0000313" key="4">
    <source>
        <dbReference type="Proteomes" id="UP000011717"/>
    </source>
</evidence>
<dbReference type="InterPro" id="IPR019734">
    <property type="entry name" value="TPR_rpt"/>
</dbReference>
<dbReference type="RefSeq" id="WP_008599687.1">
    <property type="nucleotide sequence ID" value="NZ_AMRV01000001.1"/>
</dbReference>
<dbReference type="InterPro" id="IPR011990">
    <property type="entry name" value="TPR-like_helical_dom_sf"/>
</dbReference>
<organism evidence="3 4">
    <name type="scientific">Pacificimonas flava</name>
    <dbReference type="NCBI Taxonomy" id="1234595"/>
    <lineage>
        <taxon>Bacteria</taxon>
        <taxon>Pseudomonadati</taxon>
        <taxon>Pseudomonadota</taxon>
        <taxon>Alphaproteobacteria</taxon>
        <taxon>Sphingomonadales</taxon>
        <taxon>Sphingosinicellaceae</taxon>
        <taxon>Pacificimonas</taxon>
    </lineage>
</organism>
<evidence type="ECO:0000313" key="3">
    <source>
        <dbReference type="EMBL" id="EMD84358.1"/>
    </source>
</evidence>
<protein>
    <recommendedName>
        <fullName evidence="5">Tetratricopeptide repeat protein</fullName>
    </recommendedName>
</protein>
<feature type="chain" id="PRO_5004027081" description="Tetratricopeptide repeat protein" evidence="2">
    <location>
        <begin position="28"/>
        <end position="417"/>
    </location>
</feature>
<keyword evidence="1" id="KW-0802">TPR repeat</keyword>
<dbReference type="SMART" id="SM00028">
    <property type="entry name" value="TPR"/>
    <property type="match status" value="3"/>
</dbReference>
<evidence type="ECO:0008006" key="5">
    <source>
        <dbReference type="Google" id="ProtNLM"/>
    </source>
</evidence>
<evidence type="ECO:0000256" key="1">
    <source>
        <dbReference type="PROSITE-ProRule" id="PRU00339"/>
    </source>
</evidence>
<name>M2U8R0_9SPHN</name>
<dbReference type="Proteomes" id="UP000011717">
    <property type="component" value="Unassembled WGS sequence"/>
</dbReference>
<dbReference type="Gene3D" id="1.25.40.10">
    <property type="entry name" value="Tetratricopeptide repeat domain"/>
    <property type="match status" value="1"/>
</dbReference>
<dbReference type="AlphaFoldDB" id="M2U8R0"/>
<reference evidence="3 4" key="1">
    <citation type="journal article" date="2013" name="Genome Announc.">
        <title>Draft Genome Sequence of Strain JLT2015T, Belonging to the Family Sphingomonadaceae of the Alphaproteobacteria.</title>
        <authorList>
            <person name="Tang K."/>
            <person name="Liu K."/>
            <person name="Li S."/>
            <person name="Jiao N."/>
        </authorList>
    </citation>
    <scope>NUCLEOTIDE SEQUENCE [LARGE SCALE GENOMIC DNA]</scope>
    <source>
        <strain evidence="3 4">JLT2015</strain>
    </source>
</reference>